<dbReference type="InterPro" id="IPR006153">
    <property type="entry name" value="Cation/H_exchanger_TM"/>
</dbReference>
<dbReference type="Proteomes" id="UP000199086">
    <property type="component" value="Unassembled WGS sequence"/>
</dbReference>
<dbReference type="PANTHER" id="PTHR42751">
    <property type="entry name" value="SODIUM/HYDROGEN EXCHANGER FAMILY/TRKA DOMAIN PROTEIN"/>
    <property type="match status" value="1"/>
</dbReference>
<proteinExistence type="inferred from homology"/>
<dbReference type="EMBL" id="FMYF01000007">
    <property type="protein sequence ID" value="SDB90138.1"/>
    <property type="molecule type" value="Genomic_DNA"/>
</dbReference>
<evidence type="ECO:0000256" key="5">
    <source>
        <dbReference type="ARBA" id="ARBA00022989"/>
    </source>
</evidence>
<feature type="transmembrane region" description="Helical" evidence="7">
    <location>
        <begin position="46"/>
        <end position="64"/>
    </location>
</feature>
<dbReference type="PROSITE" id="PS51201">
    <property type="entry name" value="RCK_N"/>
    <property type="match status" value="1"/>
</dbReference>
<keyword evidence="6 7" id="KW-0472">Membrane</keyword>
<dbReference type="RefSeq" id="WP_092611209.1">
    <property type="nucleotide sequence ID" value="NZ_FMYF01000007.1"/>
</dbReference>
<feature type="transmembrane region" description="Helical" evidence="7">
    <location>
        <begin position="6"/>
        <end position="39"/>
    </location>
</feature>
<comment type="subcellular location">
    <subcellularLocation>
        <location evidence="1">Membrane</location>
        <topology evidence="1">Multi-pass membrane protein</topology>
    </subcellularLocation>
</comment>
<dbReference type="Gene3D" id="3.40.50.720">
    <property type="entry name" value="NAD(P)-binding Rossmann-like Domain"/>
    <property type="match status" value="1"/>
</dbReference>
<dbReference type="GO" id="GO:0016020">
    <property type="term" value="C:membrane"/>
    <property type="evidence" value="ECO:0007669"/>
    <property type="project" value="UniProtKB-SubCell"/>
</dbReference>
<dbReference type="InterPro" id="IPR003148">
    <property type="entry name" value="RCK_N"/>
</dbReference>
<dbReference type="GO" id="GO:0015297">
    <property type="term" value="F:antiporter activity"/>
    <property type="evidence" value="ECO:0007669"/>
    <property type="project" value="InterPro"/>
</dbReference>
<evidence type="ECO:0000259" key="8">
    <source>
        <dbReference type="PROSITE" id="PS51201"/>
    </source>
</evidence>
<accession>A0A1G6H7Q4</accession>
<dbReference type="PANTHER" id="PTHR42751:SF1">
    <property type="entry name" value="CATION_PROTON ANTIPORTER YBAL-RELATED"/>
    <property type="match status" value="1"/>
</dbReference>
<dbReference type="InterPro" id="IPR036291">
    <property type="entry name" value="NAD(P)-bd_dom_sf"/>
</dbReference>
<feature type="transmembrane region" description="Helical" evidence="7">
    <location>
        <begin position="142"/>
        <end position="162"/>
    </location>
</feature>
<name>A0A1G6H7Q4_9ACTN</name>
<feature type="transmembrane region" description="Helical" evidence="7">
    <location>
        <begin position="84"/>
        <end position="102"/>
    </location>
</feature>
<keyword evidence="3" id="KW-0813">Transport</keyword>
<keyword evidence="10" id="KW-1185">Reference proteome</keyword>
<gene>
    <name evidence="9" type="ORF">GA0111570_10777</name>
</gene>
<evidence type="ECO:0000256" key="6">
    <source>
        <dbReference type="ARBA" id="ARBA00023136"/>
    </source>
</evidence>
<feature type="transmembrane region" description="Helical" evidence="7">
    <location>
        <begin position="270"/>
        <end position="293"/>
    </location>
</feature>
<feature type="domain" description="RCK N-terminal" evidence="8">
    <location>
        <begin position="387"/>
        <end position="505"/>
    </location>
</feature>
<evidence type="ECO:0000313" key="10">
    <source>
        <dbReference type="Proteomes" id="UP000199086"/>
    </source>
</evidence>
<comment type="similarity">
    <text evidence="2">Belongs to the monovalent cation:proton antiporter 2 (CPA2) transporter (TC 2.A.37) family.</text>
</comment>
<evidence type="ECO:0000256" key="4">
    <source>
        <dbReference type="ARBA" id="ARBA00022692"/>
    </source>
</evidence>
<dbReference type="SUPFAM" id="SSF51735">
    <property type="entry name" value="NAD(P)-binding Rossmann-fold domains"/>
    <property type="match status" value="1"/>
</dbReference>
<feature type="transmembrane region" description="Helical" evidence="7">
    <location>
        <begin position="305"/>
        <end position="327"/>
    </location>
</feature>
<keyword evidence="5 7" id="KW-1133">Transmembrane helix</keyword>
<organism evidence="9 10">
    <name type="scientific">Raineyella antarctica</name>
    <dbReference type="NCBI Taxonomy" id="1577474"/>
    <lineage>
        <taxon>Bacteria</taxon>
        <taxon>Bacillati</taxon>
        <taxon>Actinomycetota</taxon>
        <taxon>Actinomycetes</taxon>
        <taxon>Propionibacteriales</taxon>
        <taxon>Propionibacteriaceae</taxon>
        <taxon>Raineyella</taxon>
    </lineage>
</organism>
<dbReference type="Gene3D" id="1.20.1530.20">
    <property type="match status" value="1"/>
</dbReference>
<evidence type="ECO:0000256" key="3">
    <source>
        <dbReference type="ARBA" id="ARBA00022448"/>
    </source>
</evidence>
<feature type="transmembrane region" description="Helical" evidence="7">
    <location>
        <begin position="211"/>
        <end position="235"/>
    </location>
</feature>
<dbReference type="STRING" id="1577474.GA0111570_10777"/>
<dbReference type="GO" id="GO:0006813">
    <property type="term" value="P:potassium ion transport"/>
    <property type="evidence" value="ECO:0007669"/>
    <property type="project" value="InterPro"/>
</dbReference>
<sequence length="532" mass="56301">METSIIYVAVTFLLGTLATLVRLPPLVGFLAAGFVVTAAGVEKMPGLDIVAEWGVAMLMFTIGLKLDFRALLRKEAWGTSLPHMVFSTLIGAGFLGLLSLAGSRMLAGAGAGTLVLLGFALSFSSTVFAAKVLEERSEDGSLYGRTALAILVIQDVFAVGFLTGAAEHLPDPKVLLLVGLWPVTVLFRRLWRSVGRGELQVLFGVAVALVPGYWLFTWVGLTGELGALVMGLLLAPSVRAGTLAASLFSIKEILLVGFFVAIGVESDLTGQAVLMGLVLLLLLPAQGLLYVLLQRMFGLRNRTAVLSGVILTTFSEFGLIVAAYAVARGLLEQVWLPALSVAVAGSFVVAAVVNRRGAGLVDRFAEALPVQATGRLMPEDRPVALGDVRAIVLGMGRIGAAAYDQLRHVYGLSAVGVENNLERAAVLQARGVHVLAADATDSEFWQRLHPSHLVEIIVLAMPEHGSNLYALEQVEASEFDGTVAVVARNDDDVREVRSLGIDAVLHLYEGAGESLADRAATYAGIRPIEGQG</sequence>
<evidence type="ECO:0000313" key="9">
    <source>
        <dbReference type="EMBL" id="SDB90138.1"/>
    </source>
</evidence>
<dbReference type="OrthoDB" id="3418949at2"/>
<dbReference type="GO" id="GO:1902600">
    <property type="term" value="P:proton transmembrane transport"/>
    <property type="evidence" value="ECO:0007669"/>
    <property type="project" value="InterPro"/>
</dbReference>
<keyword evidence="4 7" id="KW-0812">Transmembrane</keyword>
<dbReference type="Pfam" id="PF02254">
    <property type="entry name" value="TrkA_N"/>
    <property type="match status" value="1"/>
</dbReference>
<evidence type="ECO:0000256" key="7">
    <source>
        <dbReference type="SAM" id="Phobius"/>
    </source>
</evidence>
<feature type="transmembrane region" description="Helical" evidence="7">
    <location>
        <begin position="109"/>
        <end position="130"/>
    </location>
</feature>
<reference evidence="9 10" key="1">
    <citation type="submission" date="2016-06" db="EMBL/GenBank/DDBJ databases">
        <authorList>
            <person name="Olsen C.W."/>
            <person name="Carey S."/>
            <person name="Hinshaw L."/>
            <person name="Karasin A.I."/>
        </authorList>
    </citation>
    <scope>NUCLEOTIDE SEQUENCE [LARGE SCALE GENOMIC DNA]</scope>
    <source>
        <strain evidence="9 10">LZ-22</strain>
    </source>
</reference>
<dbReference type="AlphaFoldDB" id="A0A1G6H7Q4"/>
<feature type="transmembrane region" description="Helical" evidence="7">
    <location>
        <begin position="242"/>
        <end position="264"/>
    </location>
</feature>
<dbReference type="InterPro" id="IPR038770">
    <property type="entry name" value="Na+/solute_symporter_sf"/>
</dbReference>
<evidence type="ECO:0000256" key="1">
    <source>
        <dbReference type="ARBA" id="ARBA00004141"/>
    </source>
</evidence>
<evidence type="ECO:0000256" key="2">
    <source>
        <dbReference type="ARBA" id="ARBA00005551"/>
    </source>
</evidence>
<dbReference type="Pfam" id="PF00999">
    <property type="entry name" value="Na_H_Exchanger"/>
    <property type="match status" value="1"/>
</dbReference>
<feature type="transmembrane region" description="Helical" evidence="7">
    <location>
        <begin position="333"/>
        <end position="353"/>
    </location>
</feature>
<protein>
    <submittedName>
        <fullName evidence="9">Predicted Kef-type K+ transport protein, K+/H+ antiporter domain</fullName>
    </submittedName>
</protein>